<dbReference type="Pfam" id="PF12804">
    <property type="entry name" value="NTP_transf_3"/>
    <property type="match status" value="1"/>
</dbReference>
<evidence type="ECO:0000313" key="20">
    <source>
        <dbReference type="EMBL" id="CUP06890.1"/>
    </source>
</evidence>
<dbReference type="InterPro" id="IPR001451">
    <property type="entry name" value="Hexapep"/>
</dbReference>
<evidence type="ECO:0000256" key="17">
    <source>
        <dbReference type="ARBA" id="ARBA00049628"/>
    </source>
</evidence>
<dbReference type="GO" id="GO:0071555">
    <property type="term" value="P:cell wall organization"/>
    <property type="evidence" value="ECO:0007669"/>
    <property type="project" value="UniProtKB-KW"/>
</dbReference>
<dbReference type="PANTHER" id="PTHR43584:SF3">
    <property type="entry name" value="BIFUNCTIONAL PROTEIN GLMU"/>
    <property type="match status" value="1"/>
</dbReference>
<feature type="binding site" evidence="18">
    <location>
        <position position="235"/>
    </location>
    <ligand>
        <name>Mg(2+)</name>
        <dbReference type="ChEBI" id="CHEBI:18420"/>
    </ligand>
</feature>
<dbReference type="InterPro" id="IPR050065">
    <property type="entry name" value="GlmU-like"/>
</dbReference>
<sequence length="470" mass="49790">MDATAIILAAGEGTRMKSNHCKVSHKILGKPMVQWIVDATIKAGCSRVVVVIGSHADEMRALIDGAYATSATKVECVEQTERLGTGHAVKVALEACGITQGSVVVLNGDLPLITADTVAKFAQTVATGELACTVMTMTPPDPFGYGRIKLGADGQIERIIEQKDCTPEQAAELLECNAGCYAFDGAQLAAHINEIGNDNAQSEYYLPDMLEILKGHGQAVSIFHCDDYRDGLGVNSRIQLAQLTAIARDRINEHWMAEGVTFIDPTQAWIGPDATIGRDTVVWPQTHLIGHVTVGEECQLGPNSRLTDTTVGSGCTIDETIAIEAVIENGVDCGPRAYLRPGTHMLDGSKAGTHVEIKKSTIGEGSKVPHLSYIGDTTMGPGVNVGAGSITCNYDGVHKHKTVIGKDAFIGSDTMMVAPAQIGDGALVAAGSVITEPVPADALGLGRARQVNIEGWAADYRRRLHEDDEV</sequence>
<dbReference type="EC" id="2.3.1.157" evidence="18"/>
<evidence type="ECO:0000256" key="15">
    <source>
        <dbReference type="ARBA" id="ARBA00048247"/>
    </source>
</evidence>
<proteinExistence type="inferred from homology"/>
<evidence type="ECO:0000256" key="12">
    <source>
        <dbReference type="ARBA" id="ARBA00023268"/>
    </source>
</evidence>
<comment type="pathway">
    <text evidence="18">Nucleotide-sugar biosynthesis; UDP-N-acetyl-alpha-D-glucosamine biosynthesis; N-acetyl-alpha-D-glucosamine 1-phosphate from alpha-D-glucosamine 6-phosphate (route II): step 2/2.</text>
</comment>
<dbReference type="InterPro" id="IPR005882">
    <property type="entry name" value="Bifunctional_GlmU"/>
</dbReference>
<comment type="catalytic activity">
    <reaction evidence="15 18">
        <text>alpha-D-glucosamine 1-phosphate + acetyl-CoA = N-acetyl-alpha-D-glucosamine 1-phosphate + CoA + H(+)</text>
        <dbReference type="Rhea" id="RHEA:13725"/>
        <dbReference type="ChEBI" id="CHEBI:15378"/>
        <dbReference type="ChEBI" id="CHEBI:57287"/>
        <dbReference type="ChEBI" id="CHEBI:57288"/>
        <dbReference type="ChEBI" id="CHEBI:57776"/>
        <dbReference type="ChEBI" id="CHEBI:58516"/>
        <dbReference type="EC" id="2.3.1.157"/>
    </reaction>
</comment>
<dbReference type="GO" id="GO:0009252">
    <property type="term" value="P:peptidoglycan biosynthetic process"/>
    <property type="evidence" value="ECO:0007669"/>
    <property type="project" value="UniProtKB-UniRule"/>
</dbReference>
<evidence type="ECO:0000259" key="19">
    <source>
        <dbReference type="Pfam" id="PF12804"/>
    </source>
</evidence>
<protein>
    <recommendedName>
        <fullName evidence="18">Bifunctional protein GlmU</fullName>
    </recommendedName>
    <domain>
        <recommendedName>
            <fullName evidence="18">UDP-N-acetylglucosamine pyrophosphorylase</fullName>
            <ecNumber evidence="18">2.7.7.23</ecNumber>
        </recommendedName>
        <alternativeName>
            <fullName evidence="18">N-acetylglucosamine-1-phosphate uridyltransferase</fullName>
        </alternativeName>
    </domain>
    <domain>
        <recommendedName>
            <fullName evidence="18">Glucosamine-1-phosphate N-acetyltransferase</fullName>
            <ecNumber evidence="18">2.3.1.157</ecNumber>
        </recommendedName>
    </domain>
</protein>
<dbReference type="GO" id="GO:0003977">
    <property type="term" value="F:UDP-N-acetylglucosamine diphosphorylase activity"/>
    <property type="evidence" value="ECO:0007669"/>
    <property type="project" value="UniProtKB-UniRule"/>
</dbReference>
<gene>
    <name evidence="18 20" type="primary">glmU</name>
    <name evidence="20" type="ORF">ERS852514_00986</name>
</gene>
<feature type="binding site" evidence="18">
    <location>
        <position position="177"/>
    </location>
    <ligand>
        <name>UDP-N-acetyl-alpha-D-glucosamine</name>
        <dbReference type="ChEBI" id="CHEBI:57705"/>
    </ligand>
</feature>
<dbReference type="RefSeq" id="WP_055251540.1">
    <property type="nucleotide sequence ID" value="NZ_CABIXX010000013.1"/>
</dbReference>
<dbReference type="AlphaFoldDB" id="A0A174KC75"/>
<evidence type="ECO:0000256" key="5">
    <source>
        <dbReference type="ARBA" id="ARBA00022679"/>
    </source>
</evidence>
<feature type="binding site" evidence="18">
    <location>
        <position position="79"/>
    </location>
    <ligand>
        <name>UDP-N-acetyl-alpha-D-glucosamine</name>
        <dbReference type="ChEBI" id="CHEBI:57705"/>
    </ligand>
</feature>
<evidence type="ECO:0000256" key="6">
    <source>
        <dbReference type="ARBA" id="ARBA00022695"/>
    </source>
</evidence>
<feature type="binding site" evidence="18">
    <location>
        <position position="430"/>
    </location>
    <ligand>
        <name>acetyl-CoA</name>
        <dbReference type="ChEBI" id="CHEBI:57288"/>
    </ligand>
</feature>
<feature type="binding site" evidence="18">
    <location>
        <position position="235"/>
    </location>
    <ligand>
        <name>UDP-N-acetyl-alpha-D-glucosamine</name>
        <dbReference type="ChEBI" id="CHEBI:57705"/>
    </ligand>
</feature>
<accession>A0A174KC75</accession>
<evidence type="ECO:0000256" key="7">
    <source>
        <dbReference type="ARBA" id="ARBA00022723"/>
    </source>
</evidence>
<comment type="subunit">
    <text evidence="18">Homotrimer.</text>
</comment>
<evidence type="ECO:0000256" key="9">
    <source>
        <dbReference type="ARBA" id="ARBA00022842"/>
    </source>
</evidence>
<comment type="similarity">
    <text evidence="3 18">In the N-terminal section; belongs to the N-acetylglucosamine-1-phosphate uridyltransferase family.</text>
</comment>
<dbReference type="GO" id="GO:0005737">
    <property type="term" value="C:cytoplasm"/>
    <property type="evidence" value="ECO:0007669"/>
    <property type="project" value="UniProtKB-SubCell"/>
</dbReference>
<evidence type="ECO:0000313" key="21">
    <source>
        <dbReference type="Proteomes" id="UP000095454"/>
    </source>
</evidence>
<comment type="cofactor">
    <cofactor evidence="18">
        <name>Mg(2+)</name>
        <dbReference type="ChEBI" id="CHEBI:18420"/>
    </cofactor>
    <text evidence="18">Binds 1 Mg(2+) ion per subunit.</text>
</comment>
<dbReference type="EMBL" id="CZAQ01000013">
    <property type="protein sequence ID" value="CUP06890.1"/>
    <property type="molecule type" value="Genomic_DNA"/>
</dbReference>
<feature type="region of interest" description="Pyrophosphorylase" evidence="18">
    <location>
        <begin position="1"/>
        <end position="237"/>
    </location>
</feature>
<feature type="binding site" evidence="18">
    <location>
        <position position="412"/>
    </location>
    <ligand>
        <name>acetyl-CoA</name>
        <dbReference type="ChEBI" id="CHEBI:57288"/>
    </ligand>
</feature>
<comment type="caution">
    <text evidence="18">Lacks conserved residue(s) required for the propagation of feature annotation.</text>
</comment>
<dbReference type="SUPFAM" id="SSF51161">
    <property type="entry name" value="Trimeric LpxA-like enzymes"/>
    <property type="match status" value="1"/>
</dbReference>
<keyword evidence="7 18" id="KW-0479">Metal-binding</keyword>
<keyword evidence="4 18" id="KW-0963">Cytoplasm</keyword>
<feature type="binding site" evidence="18">
    <location>
        <begin position="8"/>
        <end position="11"/>
    </location>
    <ligand>
        <name>UDP-N-acetyl-alpha-D-glucosamine</name>
        <dbReference type="ChEBI" id="CHEBI:57705"/>
    </ligand>
</feature>
<feature type="binding site" evidence="18">
    <location>
        <position position="109"/>
    </location>
    <ligand>
        <name>Mg(2+)</name>
        <dbReference type="ChEBI" id="CHEBI:18420"/>
    </ligand>
</feature>
<keyword evidence="13 18" id="KW-0012">Acyltransferase</keyword>
<evidence type="ECO:0000256" key="1">
    <source>
        <dbReference type="ARBA" id="ARBA00004496"/>
    </source>
</evidence>
<feature type="binding site" evidence="18">
    <location>
        <begin position="393"/>
        <end position="394"/>
    </location>
    <ligand>
        <name>acetyl-CoA</name>
        <dbReference type="ChEBI" id="CHEBI:57288"/>
    </ligand>
</feature>
<feature type="binding site" evidence="18">
    <location>
        <position position="161"/>
    </location>
    <ligand>
        <name>UDP-N-acetyl-alpha-D-glucosamine</name>
        <dbReference type="ChEBI" id="CHEBI:57705"/>
    </ligand>
</feature>
<dbReference type="HAMAP" id="MF_01631">
    <property type="entry name" value="GlmU"/>
    <property type="match status" value="1"/>
</dbReference>
<dbReference type="UniPathway" id="UPA00113">
    <property type="reaction ID" value="UER00532"/>
</dbReference>
<dbReference type="CDD" id="cd02540">
    <property type="entry name" value="GT2_GlmU_N_bac"/>
    <property type="match status" value="1"/>
</dbReference>
<keyword evidence="10 18" id="KW-0133">Cell shape</keyword>
<feature type="active site" description="Proton acceptor" evidence="18">
    <location>
        <position position="370"/>
    </location>
</feature>
<dbReference type="Pfam" id="PF00132">
    <property type="entry name" value="Hexapep"/>
    <property type="match status" value="2"/>
</dbReference>
<evidence type="ECO:0000256" key="3">
    <source>
        <dbReference type="ARBA" id="ARBA00007947"/>
    </source>
</evidence>
<keyword evidence="12 18" id="KW-0511">Multifunctional enzyme</keyword>
<comment type="pathway">
    <text evidence="18">Bacterial outer membrane biogenesis; LPS lipid A biosynthesis.</text>
</comment>
<dbReference type="CDD" id="cd03353">
    <property type="entry name" value="LbH_GlmU_C"/>
    <property type="match status" value="1"/>
</dbReference>
<dbReference type="NCBIfam" id="TIGR01173">
    <property type="entry name" value="glmU"/>
    <property type="match status" value="1"/>
</dbReference>
<dbReference type="InterPro" id="IPR029044">
    <property type="entry name" value="Nucleotide-diphossugar_trans"/>
</dbReference>
<keyword evidence="14 18" id="KW-0961">Cell wall biogenesis/degradation</keyword>
<dbReference type="GO" id="GO:0000902">
    <property type="term" value="P:cell morphogenesis"/>
    <property type="evidence" value="ECO:0007669"/>
    <property type="project" value="UniProtKB-UniRule"/>
</dbReference>
<dbReference type="GO" id="GO:0009245">
    <property type="term" value="P:lipid A biosynthetic process"/>
    <property type="evidence" value="ECO:0007669"/>
    <property type="project" value="UniProtKB-UniRule"/>
</dbReference>
<comment type="similarity">
    <text evidence="2 18">In the C-terminal section; belongs to the transferase hexapeptide repeat family.</text>
</comment>
<dbReference type="InterPro" id="IPR025877">
    <property type="entry name" value="MobA-like_NTP_Trfase"/>
</dbReference>
<evidence type="ECO:0000256" key="14">
    <source>
        <dbReference type="ARBA" id="ARBA00023316"/>
    </source>
</evidence>
<comment type="pathway">
    <text evidence="18">Nucleotide-sugar biosynthesis; UDP-N-acetyl-alpha-D-glucosamine biosynthesis; UDP-N-acetyl-alpha-D-glucosamine from N-acetyl-alpha-D-glucosamine 1-phosphate: step 1/1.</text>
</comment>
<keyword evidence="5 18" id="KW-0808">Transferase</keyword>
<dbReference type="GO" id="GO:0008360">
    <property type="term" value="P:regulation of cell shape"/>
    <property type="evidence" value="ECO:0007669"/>
    <property type="project" value="UniProtKB-KW"/>
</dbReference>
<dbReference type="InterPro" id="IPR011004">
    <property type="entry name" value="Trimer_LpxA-like_sf"/>
</dbReference>
<evidence type="ECO:0000256" key="2">
    <source>
        <dbReference type="ARBA" id="ARBA00007707"/>
    </source>
</evidence>
<reference evidence="20 21" key="1">
    <citation type="submission" date="2015-09" db="EMBL/GenBank/DDBJ databases">
        <authorList>
            <consortium name="Pathogen Informatics"/>
        </authorList>
    </citation>
    <scope>NUCLEOTIDE SEQUENCE [LARGE SCALE GENOMIC DNA]</scope>
    <source>
        <strain evidence="20 21">2789STDY5834902</strain>
    </source>
</reference>
<feature type="region of interest" description="N-acetyltransferase" evidence="18">
    <location>
        <begin position="259"/>
        <end position="470"/>
    </location>
</feature>
<evidence type="ECO:0000256" key="8">
    <source>
        <dbReference type="ARBA" id="ARBA00022737"/>
    </source>
</evidence>
<evidence type="ECO:0000256" key="10">
    <source>
        <dbReference type="ARBA" id="ARBA00022960"/>
    </source>
</evidence>
<dbReference type="Gene3D" id="3.90.550.10">
    <property type="entry name" value="Spore Coat Polysaccharide Biosynthesis Protein SpsA, Chain A"/>
    <property type="match status" value="1"/>
</dbReference>
<keyword evidence="8 18" id="KW-0677">Repeat</keyword>
<evidence type="ECO:0000256" key="16">
    <source>
        <dbReference type="ARBA" id="ARBA00048493"/>
    </source>
</evidence>
<dbReference type="UniPathway" id="UPA00973"/>
<comment type="function">
    <text evidence="17 18">Catalyzes the last two sequential reactions in the de novo biosynthetic pathway for UDP-N-acetylglucosamine (UDP-GlcNAc). The C-terminal domain catalyzes the transfer of acetyl group from acetyl coenzyme A to glucosamine-1-phosphate (GlcN-1-P) to produce N-acetylglucosamine-1-phosphate (GlcNAc-1-P), which is converted into UDP-GlcNAc by the transfer of uridine 5-monophosphate (from uridine 5-triphosphate), a reaction catalyzed by the N-terminal domain.</text>
</comment>
<feature type="binding site" evidence="18">
    <location>
        <position position="387"/>
    </location>
    <ligand>
        <name>acetyl-CoA</name>
        <dbReference type="ChEBI" id="CHEBI:57288"/>
    </ligand>
</feature>
<feature type="binding site" evidence="18">
    <location>
        <position position="22"/>
    </location>
    <ligand>
        <name>UDP-N-acetyl-alpha-D-glucosamine</name>
        <dbReference type="ChEBI" id="CHEBI:57705"/>
    </ligand>
</feature>
<feature type="region of interest" description="Linker" evidence="18">
    <location>
        <begin position="238"/>
        <end position="258"/>
    </location>
</feature>
<evidence type="ECO:0000256" key="4">
    <source>
        <dbReference type="ARBA" id="ARBA00022490"/>
    </source>
</evidence>
<dbReference type="GO" id="GO:0016020">
    <property type="term" value="C:membrane"/>
    <property type="evidence" value="ECO:0007669"/>
    <property type="project" value="GOC"/>
</dbReference>
<dbReference type="Proteomes" id="UP000095454">
    <property type="component" value="Unassembled WGS sequence"/>
</dbReference>
<name>A0A174KC75_9ACTN</name>
<feature type="binding site" evidence="18">
    <location>
        <position position="447"/>
    </location>
    <ligand>
        <name>acetyl-CoA</name>
        <dbReference type="ChEBI" id="CHEBI:57288"/>
    </ligand>
</feature>
<comment type="subcellular location">
    <subcellularLocation>
        <location evidence="1 18">Cytoplasm</location>
    </subcellularLocation>
</comment>
<dbReference type="EC" id="2.7.7.23" evidence="18"/>
<dbReference type="GO" id="GO:0006048">
    <property type="term" value="P:UDP-N-acetylglucosamine biosynthetic process"/>
    <property type="evidence" value="ECO:0007669"/>
    <property type="project" value="UniProtKB-UniPathway"/>
</dbReference>
<keyword evidence="9 18" id="KW-0460">Magnesium</keyword>
<dbReference type="InterPro" id="IPR038009">
    <property type="entry name" value="GlmU_C_LbH"/>
</dbReference>
<dbReference type="PANTHER" id="PTHR43584">
    <property type="entry name" value="NUCLEOTIDYL TRANSFERASE"/>
    <property type="match status" value="1"/>
</dbReference>
<keyword evidence="11 18" id="KW-0573">Peptidoglycan synthesis</keyword>
<dbReference type="GO" id="GO:0019134">
    <property type="term" value="F:glucosamine-1-phosphate N-acetyltransferase activity"/>
    <property type="evidence" value="ECO:0007669"/>
    <property type="project" value="UniProtKB-UniRule"/>
</dbReference>
<feature type="binding site" evidence="18">
    <location>
        <begin position="84"/>
        <end position="85"/>
    </location>
    <ligand>
        <name>UDP-N-acetyl-alpha-D-glucosamine</name>
        <dbReference type="ChEBI" id="CHEBI:57705"/>
    </ligand>
</feature>
<keyword evidence="6 18" id="KW-0548">Nucleotidyltransferase</keyword>
<comment type="catalytic activity">
    <reaction evidence="16 18">
        <text>N-acetyl-alpha-D-glucosamine 1-phosphate + UTP + H(+) = UDP-N-acetyl-alpha-D-glucosamine + diphosphate</text>
        <dbReference type="Rhea" id="RHEA:13509"/>
        <dbReference type="ChEBI" id="CHEBI:15378"/>
        <dbReference type="ChEBI" id="CHEBI:33019"/>
        <dbReference type="ChEBI" id="CHEBI:46398"/>
        <dbReference type="ChEBI" id="CHEBI:57705"/>
        <dbReference type="ChEBI" id="CHEBI:57776"/>
        <dbReference type="EC" id="2.7.7.23"/>
    </reaction>
</comment>
<feature type="binding site" evidence="18">
    <location>
        <position position="146"/>
    </location>
    <ligand>
        <name>UDP-N-acetyl-alpha-D-glucosamine</name>
        <dbReference type="ChEBI" id="CHEBI:57705"/>
    </ligand>
</feature>
<feature type="binding site" evidence="18">
    <location>
        <position position="358"/>
    </location>
    <ligand>
        <name>UDP-N-acetyl-alpha-D-glucosamine</name>
        <dbReference type="ChEBI" id="CHEBI:57705"/>
    </ligand>
</feature>
<dbReference type="SUPFAM" id="SSF53448">
    <property type="entry name" value="Nucleotide-diphospho-sugar transferases"/>
    <property type="match status" value="1"/>
</dbReference>
<organism evidence="20 21">
    <name type="scientific">Collinsella aerofaciens</name>
    <dbReference type="NCBI Taxonomy" id="74426"/>
    <lineage>
        <taxon>Bacteria</taxon>
        <taxon>Bacillati</taxon>
        <taxon>Actinomycetota</taxon>
        <taxon>Coriobacteriia</taxon>
        <taxon>Coriobacteriales</taxon>
        <taxon>Coriobacteriaceae</taxon>
        <taxon>Collinsella</taxon>
    </lineage>
</organism>
<feature type="binding site" evidence="18">
    <location>
        <position position="373"/>
    </location>
    <ligand>
        <name>UDP-N-acetyl-alpha-D-glucosamine</name>
        <dbReference type="ChEBI" id="CHEBI:57705"/>
    </ligand>
</feature>
<dbReference type="Gene3D" id="2.160.10.10">
    <property type="entry name" value="Hexapeptide repeat proteins"/>
    <property type="match status" value="1"/>
</dbReference>
<evidence type="ECO:0000256" key="13">
    <source>
        <dbReference type="ARBA" id="ARBA00023315"/>
    </source>
</evidence>
<evidence type="ECO:0000256" key="18">
    <source>
        <dbReference type="HAMAP-Rule" id="MF_01631"/>
    </source>
</evidence>
<dbReference type="GO" id="GO:0000287">
    <property type="term" value="F:magnesium ion binding"/>
    <property type="evidence" value="ECO:0007669"/>
    <property type="project" value="UniProtKB-UniRule"/>
</dbReference>
<feature type="domain" description="MobA-like NTP transferase" evidence="19">
    <location>
        <begin position="5"/>
        <end position="133"/>
    </location>
</feature>
<feature type="binding site" evidence="18">
    <location>
        <position position="384"/>
    </location>
    <ligand>
        <name>UDP-N-acetyl-alpha-D-glucosamine</name>
        <dbReference type="ChEBI" id="CHEBI:57705"/>
    </ligand>
</feature>
<evidence type="ECO:0000256" key="11">
    <source>
        <dbReference type="ARBA" id="ARBA00022984"/>
    </source>
</evidence>
<feature type="binding site" evidence="18">
    <location>
        <position position="340"/>
    </location>
    <ligand>
        <name>UDP-N-acetyl-alpha-D-glucosamine</name>
        <dbReference type="ChEBI" id="CHEBI:57705"/>
    </ligand>
</feature>